<dbReference type="InterPro" id="IPR011650">
    <property type="entry name" value="Peptidase_M20_dimer"/>
</dbReference>
<evidence type="ECO:0000256" key="2">
    <source>
        <dbReference type="PIRSR" id="PIRSR005962-1"/>
    </source>
</evidence>
<accession>A1VJZ2</accession>
<feature type="binding site" evidence="2">
    <location>
        <position position="148"/>
    </location>
    <ligand>
        <name>Mn(2+)</name>
        <dbReference type="ChEBI" id="CHEBI:29035"/>
        <label>2</label>
    </ligand>
</feature>
<sequence length="447" mass="47544">MRTPALLEKTLSPLSADRVDTVAIDRPYPLRASGRAFAQIAQFHPELTAFRRDLHAHPELGFEEVYTSSRVVHALKLCGVDEVHTGIGKTGVVAIIKGQQSSAASSSARSAARPMVGLRADMDALPMTEHNEFGWKSAKPGLMHGCGHDGHTTMLVGAARYLAETRNFAGDAALVFQPAEEGRGGADAMIRDGLFDRFPVQAIYAMHNWPAMQPGTIGINSGPMMAAADRITIEITGKGGHGAHAYLTVDPILVAAHIITAVQSIVSRNVKAMDSAVVSLCAMQAGDLGAMSVVPGNATLVGTVRTFKPEVQDFVEQRLKQLCTSVAQAFGATATVNYERIYPATINSPAEYTLATRVAEQLVGAENVVRNLEPSMGSEDFSFMLREKPGAYLRLGQGEQLPDGQGGLTGGAGSRFLHNSCYDFNDSVLPLGAALFAGIVERSMPLA</sequence>
<dbReference type="FunFam" id="3.30.70.360:FF:000001">
    <property type="entry name" value="N-acetyldiaminopimelate deacetylase"/>
    <property type="match status" value="1"/>
</dbReference>
<gene>
    <name evidence="4" type="ordered locus">Pnap_0651</name>
</gene>
<dbReference type="HOGENOM" id="CLU_023257_1_1_4"/>
<dbReference type="InterPro" id="IPR002933">
    <property type="entry name" value="Peptidase_M20"/>
</dbReference>
<dbReference type="SUPFAM" id="SSF53187">
    <property type="entry name" value="Zn-dependent exopeptidases"/>
    <property type="match status" value="1"/>
</dbReference>
<dbReference type="EC" id="3.5.1.32" evidence="4"/>
<dbReference type="PANTHER" id="PTHR11014:SF63">
    <property type="entry name" value="METALLOPEPTIDASE, PUTATIVE (AFU_ORTHOLOGUE AFUA_6G09600)-RELATED"/>
    <property type="match status" value="1"/>
</dbReference>
<evidence type="ECO:0000313" key="4">
    <source>
        <dbReference type="EMBL" id="ABM35970.1"/>
    </source>
</evidence>
<keyword evidence="1 4" id="KW-0378">Hydrolase</keyword>
<feature type="binding site" evidence="2">
    <location>
        <position position="146"/>
    </location>
    <ligand>
        <name>Mn(2+)</name>
        <dbReference type="ChEBI" id="CHEBI:29035"/>
        <label>2</label>
    </ligand>
</feature>
<dbReference type="OrthoDB" id="8875216at2"/>
<dbReference type="Gene3D" id="3.40.630.10">
    <property type="entry name" value="Zn peptidases"/>
    <property type="match status" value="1"/>
</dbReference>
<dbReference type="Proteomes" id="UP000000644">
    <property type="component" value="Chromosome"/>
</dbReference>
<dbReference type="SUPFAM" id="SSF55031">
    <property type="entry name" value="Bacterial exopeptidase dimerisation domain"/>
    <property type="match status" value="1"/>
</dbReference>
<feature type="binding site" evidence="2">
    <location>
        <position position="181"/>
    </location>
    <ligand>
        <name>Mn(2+)</name>
        <dbReference type="ChEBI" id="CHEBI:29035"/>
        <label>2</label>
    </ligand>
</feature>
<dbReference type="GO" id="GO:0047980">
    <property type="term" value="F:hippurate hydrolase activity"/>
    <property type="evidence" value="ECO:0007669"/>
    <property type="project" value="UniProtKB-EC"/>
</dbReference>
<dbReference type="AlphaFoldDB" id="A1VJZ2"/>
<name>A1VJZ2_POLNA</name>
<feature type="domain" description="Peptidase M20 dimerisation" evidence="3">
    <location>
        <begin position="231"/>
        <end position="326"/>
    </location>
</feature>
<organism evidence="4 5">
    <name type="scientific">Polaromonas naphthalenivorans (strain CJ2)</name>
    <dbReference type="NCBI Taxonomy" id="365044"/>
    <lineage>
        <taxon>Bacteria</taxon>
        <taxon>Pseudomonadati</taxon>
        <taxon>Pseudomonadota</taxon>
        <taxon>Betaproteobacteria</taxon>
        <taxon>Burkholderiales</taxon>
        <taxon>Comamonadaceae</taxon>
        <taxon>Polaromonas</taxon>
    </lineage>
</organism>
<dbReference type="PIRSF" id="PIRSF005962">
    <property type="entry name" value="Pept_M20D_amidohydro"/>
    <property type="match status" value="1"/>
</dbReference>
<dbReference type="STRING" id="365044.Pnap_0651"/>
<dbReference type="Pfam" id="PF01546">
    <property type="entry name" value="Peptidase_M20"/>
    <property type="match status" value="1"/>
</dbReference>
<dbReference type="KEGG" id="pna:Pnap_0651"/>
<dbReference type="RefSeq" id="WP_011800065.1">
    <property type="nucleotide sequence ID" value="NC_008781.1"/>
</dbReference>
<keyword evidence="2" id="KW-0479">Metal-binding</keyword>
<dbReference type="eggNOG" id="COG1473">
    <property type="taxonomic scope" value="Bacteria"/>
</dbReference>
<protein>
    <submittedName>
        <fullName evidence="4">Amidohydrolase</fullName>
        <ecNumber evidence="4">3.5.1.32</ecNumber>
    </submittedName>
</protein>
<dbReference type="InterPro" id="IPR017439">
    <property type="entry name" value="Amidohydrolase"/>
</dbReference>
<dbReference type="GO" id="GO:0050118">
    <property type="term" value="F:N-acetyldiaminopimelate deacetylase activity"/>
    <property type="evidence" value="ECO:0007669"/>
    <property type="project" value="UniProtKB-ARBA"/>
</dbReference>
<feature type="binding site" evidence="2">
    <location>
        <position position="418"/>
    </location>
    <ligand>
        <name>Mn(2+)</name>
        <dbReference type="ChEBI" id="CHEBI:29035"/>
        <label>2</label>
    </ligand>
</feature>
<dbReference type="Gene3D" id="3.30.70.360">
    <property type="match status" value="1"/>
</dbReference>
<feature type="binding site" evidence="2">
    <location>
        <position position="207"/>
    </location>
    <ligand>
        <name>Mn(2+)</name>
        <dbReference type="ChEBI" id="CHEBI:29035"/>
        <label>2</label>
    </ligand>
</feature>
<evidence type="ECO:0000259" key="3">
    <source>
        <dbReference type="Pfam" id="PF07687"/>
    </source>
</evidence>
<dbReference type="EMBL" id="CP000529">
    <property type="protein sequence ID" value="ABM35970.1"/>
    <property type="molecule type" value="Genomic_DNA"/>
</dbReference>
<evidence type="ECO:0000256" key="1">
    <source>
        <dbReference type="ARBA" id="ARBA00022801"/>
    </source>
</evidence>
<dbReference type="InterPro" id="IPR036264">
    <property type="entry name" value="Bact_exopeptidase_dim_dom"/>
</dbReference>
<evidence type="ECO:0000313" key="5">
    <source>
        <dbReference type="Proteomes" id="UP000000644"/>
    </source>
</evidence>
<dbReference type="NCBIfam" id="TIGR01891">
    <property type="entry name" value="amidohydrolases"/>
    <property type="match status" value="1"/>
</dbReference>
<dbReference type="GO" id="GO:0046872">
    <property type="term" value="F:metal ion binding"/>
    <property type="evidence" value="ECO:0007669"/>
    <property type="project" value="UniProtKB-KW"/>
</dbReference>
<keyword evidence="5" id="KW-1185">Reference proteome</keyword>
<dbReference type="GO" id="GO:0019877">
    <property type="term" value="P:diaminopimelate biosynthetic process"/>
    <property type="evidence" value="ECO:0007669"/>
    <property type="project" value="UniProtKB-ARBA"/>
</dbReference>
<keyword evidence="2" id="KW-0464">Manganese</keyword>
<reference evidence="5" key="1">
    <citation type="journal article" date="2009" name="Environ. Microbiol.">
        <title>The genome of Polaromonas naphthalenivorans strain CJ2, isolated from coal tar-contaminated sediment, reveals physiological and metabolic versatility and evolution through extensive horizontal gene transfer.</title>
        <authorList>
            <person name="Yagi J.M."/>
            <person name="Sims D."/>
            <person name="Brettin T."/>
            <person name="Bruce D."/>
            <person name="Madsen E.L."/>
        </authorList>
    </citation>
    <scope>NUCLEOTIDE SEQUENCE [LARGE SCALE GENOMIC DNA]</scope>
    <source>
        <strain evidence="5">CJ2</strain>
    </source>
</reference>
<comment type="cofactor">
    <cofactor evidence="2">
        <name>Mn(2+)</name>
        <dbReference type="ChEBI" id="CHEBI:29035"/>
    </cofactor>
    <text evidence="2">The Mn(2+) ion enhances activity.</text>
</comment>
<dbReference type="CDD" id="cd05666">
    <property type="entry name" value="M20_Acy1-like"/>
    <property type="match status" value="1"/>
</dbReference>
<dbReference type="PANTHER" id="PTHR11014">
    <property type="entry name" value="PEPTIDASE M20 FAMILY MEMBER"/>
    <property type="match status" value="1"/>
</dbReference>
<dbReference type="Pfam" id="PF07687">
    <property type="entry name" value="M20_dimer"/>
    <property type="match status" value="1"/>
</dbReference>
<proteinExistence type="predicted"/>